<dbReference type="KEGG" id="ala:BFG52_13430"/>
<dbReference type="AlphaFoldDB" id="A0A1B2M260"/>
<dbReference type="Proteomes" id="UP000093391">
    <property type="component" value="Chromosome"/>
</dbReference>
<dbReference type="STRING" id="1789224.BFG52_13430"/>
<feature type="signal peptide" evidence="1">
    <location>
        <begin position="1"/>
        <end position="23"/>
    </location>
</feature>
<dbReference type="Pfam" id="PF13689">
    <property type="entry name" value="DUF4154"/>
    <property type="match status" value="1"/>
</dbReference>
<evidence type="ECO:0000313" key="3">
    <source>
        <dbReference type="Proteomes" id="UP000093391"/>
    </source>
</evidence>
<feature type="chain" id="PRO_5008539981" description="DUF4154 domain-containing protein" evidence="1">
    <location>
        <begin position="24"/>
        <end position="169"/>
    </location>
</feature>
<evidence type="ECO:0000313" key="2">
    <source>
        <dbReference type="EMBL" id="AOA59259.1"/>
    </source>
</evidence>
<evidence type="ECO:0000256" key="1">
    <source>
        <dbReference type="SAM" id="SignalP"/>
    </source>
</evidence>
<dbReference type="InterPro" id="IPR025293">
    <property type="entry name" value="YfiR/HmsC-like"/>
</dbReference>
<dbReference type="EMBL" id="CP016895">
    <property type="protein sequence ID" value="AOA59259.1"/>
    <property type="molecule type" value="Genomic_DNA"/>
</dbReference>
<proteinExistence type="predicted"/>
<organism evidence="2 3">
    <name type="scientific">Acinetobacter larvae</name>
    <dbReference type="NCBI Taxonomy" id="1789224"/>
    <lineage>
        <taxon>Bacteria</taxon>
        <taxon>Pseudomonadati</taxon>
        <taxon>Pseudomonadota</taxon>
        <taxon>Gammaproteobacteria</taxon>
        <taxon>Moraxellales</taxon>
        <taxon>Moraxellaceae</taxon>
        <taxon>Acinetobacter</taxon>
    </lineage>
</organism>
<keyword evidence="3" id="KW-1185">Reference proteome</keyword>
<sequence>MKTLIKRLMLLCSFGWLSVTSHAISTHDLYITTLSILSYAKWDSNTSSRPILCVVDNPAIAQQFRQTIQQNKYNYQVSALSFEQLSRATCQAVFFSTLSAQEEQNAINNILKPPVLTFSSKNKQCEIGSAFCLYQHKQLTAFKVNLDSLGQSKVHVDPRVLLLAKTSER</sequence>
<keyword evidence="1" id="KW-0732">Signal</keyword>
<reference evidence="2 3" key="1">
    <citation type="submission" date="2016-08" db="EMBL/GenBank/DDBJ databases">
        <authorList>
            <person name="Seilhamer J.J."/>
        </authorList>
    </citation>
    <scope>NUCLEOTIDE SEQUENCE [LARGE SCALE GENOMIC DNA]</scope>
    <source>
        <strain evidence="2 3">BRTC-1</strain>
    </source>
</reference>
<accession>A0A1B2M260</accession>
<protein>
    <recommendedName>
        <fullName evidence="4">DUF4154 domain-containing protein</fullName>
    </recommendedName>
</protein>
<name>A0A1B2M260_9GAMM</name>
<gene>
    <name evidence="2" type="ORF">BFG52_13430</name>
</gene>
<evidence type="ECO:0008006" key="4">
    <source>
        <dbReference type="Google" id="ProtNLM"/>
    </source>
</evidence>